<comment type="caution">
    <text evidence="1">The sequence shown here is derived from an EMBL/GenBank/DDBJ whole genome shotgun (WGS) entry which is preliminary data.</text>
</comment>
<reference evidence="1" key="1">
    <citation type="submission" date="2020-08" db="EMBL/GenBank/DDBJ databases">
        <title>Multicomponent nature underlies the extraordinary mechanical properties of spider dragline silk.</title>
        <authorList>
            <person name="Kono N."/>
            <person name="Nakamura H."/>
            <person name="Mori M."/>
            <person name="Yoshida Y."/>
            <person name="Ohtoshi R."/>
            <person name="Malay A.D."/>
            <person name="Moran D.A.P."/>
            <person name="Tomita M."/>
            <person name="Numata K."/>
            <person name="Arakawa K."/>
        </authorList>
    </citation>
    <scope>NUCLEOTIDE SEQUENCE</scope>
</reference>
<dbReference type="OrthoDB" id="6077919at2759"/>
<sequence>MSIEEKSDRDKSAIFNAKHAENNLRTLRGLKRHESSTLRERRYPQDYCGKALRDSHASK</sequence>
<proteinExistence type="predicted"/>
<name>A0A8X6N5X3_NEPPI</name>
<keyword evidence="2" id="KW-1185">Reference proteome</keyword>
<accession>A0A8X6N5X3</accession>
<dbReference type="AlphaFoldDB" id="A0A8X6N5X3"/>
<evidence type="ECO:0000313" key="2">
    <source>
        <dbReference type="Proteomes" id="UP000887013"/>
    </source>
</evidence>
<evidence type="ECO:0000313" key="1">
    <source>
        <dbReference type="EMBL" id="GFS96436.1"/>
    </source>
</evidence>
<protein>
    <submittedName>
        <fullName evidence="1">Uncharacterized protein</fullName>
    </submittedName>
</protein>
<organism evidence="1 2">
    <name type="scientific">Nephila pilipes</name>
    <name type="common">Giant wood spider</name>
    <name type="synonym">Nephila maculata</name>
    <dbReference type="NCBI Taxonomy" id="299642"/>
    <lineage>
        <taxon>Eukaryota</taxon>
        <taxon>Metazoa</taxon>
        <taxon>Ecdysozoa</taxon>
        <taxon>Arthropoda</taxon>
        <taxon>Chelicerata</taxon>
        <taxon>Arachnida</taxon>
        <taxon>Araneae</taxon>
        <taxon>Araneomorphae</taxon>
        <taxon>Entelegynae</taxon>
        <taxon>Araneoidea</taxon>
        <taxon>Nephilidae</taxon>
        <taxon>Nephila</taxon>
    </lineage>
</organism>
<gene>
    <name evidence="1" type="ORF">NPIL_642331</name>
</gene>
<dbReference type="Proteomes" id="UP000887013">
    <property type="component" value="Unassembled WGS sequence"/>
</dbReference>
<feature type="non-terminal residue" evidence="1">
    <location>
        <position position="59"/>
    </location>
</feature>
<dbReference type="EMBL" id="BMAW01100720">
    <property type="protein sequence ID" value="GFS96436.1"/>
    <property type="molecule type" value="Genomic_DNA"/>
</dbReference>